<evidence type="ECO:0000313" key="4">
    <source>
        <dbReference type="EMBL" id="EPS73604.1"/>
    </source>
</evidence>
<dbReference type="InterPro" id="IPR006867">
    <property type="entry name" value="DUF632"/>
</dbReference>
<gene>
    <name evidence="4" type="ORF">M569_01157</name>
</gene>
<evidence type="ECO:0000259" key="3">
    <source>
        <dbReference type="Pfam" id="PF04783"/>
    </source>
</evidence>
<feature type="domain" description="DUF630" evidence="3">
    <location>
        <begin position="1"/>
        <end position="57"/>
    </location>
</feature>
<feature type="compositionally biased region" description="Pro residues" evidence="1">
    <location>
        <begin position="75"/>
        <end position="94"/>
    </location>
</feature>
<feature type="domain" description="DUF632" evidence="2">
    <location>
        <begin position="224"/>
        <end position="526"/>
    </location>
</feature>
<feature type="compositionally biased region" description="Acidic residues" evidence="1">
    <location>
        <begin position="107"/>
        <end position="120"/>
    </location>
</feature>
<reference evidence="4 5" key="1">
    <citation type="journal article" date="2013" name="BMC Genomics">
        <title>The miniature genome of a carnivorous plant Genlisea aurea contains a low number of genes and short non-coding sequences.</title>
        <authorList>
            <person name="Leushkin E.V."/>
            <person name="Sutormin R.A."/>
            <person name="Nabieva E.R."/>
            <person name="Penin A.A."/>
            <person name="Kondrashov A.S."/>
            <person name="Logacheva M.D."/>
        </authorList>
    </citation>
    <scope>NUCLEOTIDE SEQUENCE [LARGE SCALE GENOMIC DNA]</scope>
</reference>
<evidence type="ECO:0000313" key="5">
    <source>
        <dbReference type="Proteomes" id="UP000015453"/>
    </source>
</evidence>
<evidence type="ECO:0000259" key="2">
    <source>
        <dbReference type="Pfam" id="PF04782"/>
    </source>
</evidence>
<sequence>MGCVASRIDQEERVRICKNRKKLMKRLMGYRKEFVDAQLSYLRSLRNTGATLSQLTESASFEQEEMDSGVGFPLSPQPSSPCLLPPAPPPPPSFSPDLRDKQLEAESGGEEITEIDDETDPSPPPPLPGSSWEYWDLFGSVSSKHKDDDEDERWADTNCEFAAEGEEPMEDVEAPVPATALAKLLPAKQKIREPDDDSSTLSWPNKDNGDAAVVLWTGKKSLPAIIKRLDEYFLKASAVVEDMAVFIDMDTTGTSFHQSIKENKRKRSNSAKVFSALSWSWSFRSLQSTRETGDLSGACEPCKPGAHCLTLQKLYSEEQKLYKNIKEEEVAKMDYARKTSILQRQEAESETVKAEKTRAAVETLEAYILSLQESIGRCCSNILMLMNEELHPQLIALASGMMHMWQTMLKCHQAQSQISQQFNRQMDPSGIEPTTEYRLQAACQLQTEVAYWCQSFCSLVKFQREYAKALCEWSELTKDLQDVSVPPENRSSSLVHNLMQKWLQALDKLPDKIVSEAINSLLSAINCVLTQQQQELETHKRYEKLGRRLERELTILSELELKFASTLCVEDETTSGNGKHPLKIRRAKVESLKKLANDEKIRYTSSIKITRAMILNNLQTSLPKVFQALVTYSSACVHNFESV</sequence>
<dbReference type="OrthoDB" id="1919226at2759"/>
<evidence type="ECO:0000256" key="1">
    <source>
        <dbReference type="SAM" id="MobiDB-lite"/>
    </source>
</evidence>
<feature type="region of interest" description="Disordered" evidence="1">
    <location>
        <begin position="58"/>
        <end position="133"/>
    </location>
</feature>
<dbReference type="EMBL" id="AUSU01000384">
    <property type="protein sequence ID" value="EPS73604.1"/>
    <property type="molecule type" value="Genomic_DNA"/>
</dbReference>
<evidence type="ECO:0008006" key="6">
    <source>
        <dbReference type="Google" id="ProtNLM"/>
    </source>
</evidence>
<dbReference type="PANTHER" id="PTHR21450:SF21">
    <property type="entry name" value="REDUCTASE SUBUNIT C, PUTATIVE (DUF630 AND DUF632)-RELATED"/>
    <property type="match status" value="1"/>
</dbReference>
<dbReference type="Proteomes" id="UP000015453">
    <property type="component" value="Unassembled WGS sequence"/>
</dbReference>
<protein>
    <recommendedName>
        <fullName evidence="6">DUF632 domain-containing protein</fullName>
    </recommendedName>
</protein>
<comment type="caution">
    <text evidence="4">The sequence shown here is derived from an EMBL/GenBank/DDBJ whole genome shotgun (WGS) entry which is preliminary data.</text>
</comment>
<organism evidence="4 5">
    <name type="scientific">Genlisea aurea</name>
    <dbReference type="NCBI Taxonomy" id="192259"/>
    <lineage>
        <taxon>Eukaryota</taxon>
        <taxon>Viridiplantae</taxon>
        <taxon>Streptophyta</taxon>
        <taxon>Embryophyta</taxon>
        <taxon>Tracheophyta</taxon>
        <taxon>Spermatophyta</taxon>
        <taxon>Magnoliopsida</taxon>
        <taxon>eudicotyledons</taxon>
        <taxon>Gunneridae</taxon>
        <taxon>Pentapetalae</taxon>
        <taxon>asterids</taxon>
        <taxon>lamiids</taxon>
        <taxon>Lamiales</taxon>
        <taxon>Lentibulariaceae</taxon>
        <taxon>Genlisea</taxon>
    </lineage>
</organism>
<dbReference type="InterPro" id="IPR006868">
    <property type="entry name" value="DUF630"/>
</dbReference>
<feature type="non-terminal residue" evidence="4">
    <location>
        <position position="643"/>
    </location>
</feature>
<proteinExistence type="predicted"/>
<dbReference type="Pfam" id="PF04783">
    <property type="entry name" value="DUF630"/>
    <property type="match status" value="1"/>
</dbReference>
<dbReference type="PANTHER" id="PTHR21450">
    <property type="entry name" value="PROTEIN ALTERED PHOSPHATE STARVATION RESPONSE 1"/>
    <property type="match status" value="1"/>
</dbReference>
<keyword evidence="5" id="KW-1185">Reference proteome</keyword>
<accession>S8D1F0</accession>
<dbReference type="AlphaFoldDB" id="S8D1F0"/>
<dbReference type="Pfam" id="PF04782">
    <property type="entry name" value="DUF632"/>
    <property type="match status" value="1"/>
</dbReference>
<name>S8D1F0_9LAMI</name>